<dbReference type="EMBL" id="BMLG01000001">
    <property type="protein sequence ID" value="GGM23745.1"/>
    <property type="molecule type" value="Genomic_DNA"/>
</dbReference>
<accession>A0A917TK19</accession>
<name>A0A917TK19_9BACI</name>
<evidence type="ECO:0000313" key="2">
    <source>
        <dbReference type="Proteomes" id="UP000618460"/>
    </source>
</evidence>
<dbReference type="RefSeq" id="WP_117152335.1">
    <property type="nucleotide sequence ID" value="NZ_BMLG01000001.1"/>
</dbReference>
<proteinExistence type="predicted"/>
<protein>
    <submittedName>
        <fullName evidence="1">Uncharacterized protein</fullName>
    </submittedName>
</protein>
<evidence type="ECO:0000313" key="1">
    <source>
        <dbReference type="EMBL" id="GGM23745.1"/>
    </source>
</evidence>
<gene>
    <name evidence="1" type="ORF">GCM10011351_06930</name>
</gene>
<keyword evidence="2" id="KW-1185">Reference proteome</keyword>
<sequence>MELDQALNKIIELIDTNDQGEISDLNKNHITLLLKQVYGTAYRKGMEEGNAVSMQLQAIKR</sequence>
<organism evidence="1 2">
    <name type="scientific">Paraliobacillus quinghaiensis</name>
    <dbReference type="NCBI Taxonomy" id="470815"/>
    <lineage>
        <taxon>Bacteria</taxon>
        <taxon>Bacillati</taxon>
        <taxon>Bacillota</taxon>
        <taxon>Bacilli</taxon>
        <taxon>Bacillales</taxon>
        <taxon>Bacillaceae</taxon>
        <taxon>Paraliobacillus</taxon>
    </lineage>
</organism>
<dbReference type="Proteomes" id="UP000618460">
    <property type="component" value="Unassembled WGS sequence"/>
</dbReference>
<dbReference type="OrthoDB" id="9944159at2"/>
<reference evidence="1" key="1">
    <citation type="journal article" date="2014" name="Int. J. Syst. Evol. Microbiol.">
        <title>Complete genome sequence of Corynebacterium casei LMG S-19264T (=DSM 44701T), isolated from a smear-ripened cheese.</title>
        <authorList>
            <consortium name="US DOE Joint Genome Institute (JGI-PGF)"/>
            <person name="Walter F."/>
            <person name="Albersmeier A."/>
            <person name="Kalinowski J."/>
            <person name="Ruckert C."/>
        </authorList>
    </citation>
    <scope>NUCLEOTIDE SEQUENCE</scope>
    <source>
        <strain evidence="1">CGMCC 1.6333</strain>
    </source>
</reference>
<dbReference type="AlphaFoldDB" id="A0A917TK19"/>
<reference evidence="1" key="2">
    <citation type="submission" date="2020-09" db="EMBL/GenBank/DDBJ databases">
        <authorList>
            <person name="Sun Q."/>
            <person name="Zhou Y."/>
        </authorList>
    </citation>
    <scope>NUCLEOTIDE SEQUENCE</scope>
    <source>
        <strain evidence="1">CGMCC 1.6333</strain>
    </source>
</reference>
<comment type="caution">
    <text evidence="1">The sequence shown here is derived from an EMBL/GenBank/DDBJ whole genome shotgun (WGS) entry which is preliminary data.</text>
</comment>